<feature type="compositionally biased region" description="Basic and acidic residues" evidence="1">
    <location>
        <begin position="1"/>
        <end position="22"/>
    </location>
</feature>
<evidence type="ECO:0000256" key="1">
    <source>
        <dbReference type="SAM" id="MobiDB-lite"/>
    </source>
</evidence>
<feature type="region of interest" description="Disordered" evidence="1">
    <location>
        <begin position="578"/>
        <end position="627"/>
    </location>
</feature>
<proteinExistence type="predicted"/>
<organism evidence="3 4">
    <name type="scientific">Neoarthrinium moseri</name>
    <dbReference type="NCBI Taxonomy" id="1658444"/>
    <lineage>
        <taxon>Eukaryota</taxon>
        <taxon>Fungi</taxon>
        <taxon>Dikarya</taxon>
        <taxon>Ascomycota</taxon>
        <taxon>Pezizomycotina</taxon>
        <taxon>Sordariomycetes</taxon>
        <taxon>Xylariomycetidae</taxon>
        <taxon>Amphisphaeriales</taxon>
        <taxon>Apiosporaceae</taxon>
        <taxon>Neoarthrinium</taxon>
    </lineage>
</organism>
<feature type="compositionally biased region" description="Polar residues" evidence="1">
    <location>
        <begin position="248"/>
        <end position="265"/>
    </location>
</feature>
<dbReference type="PROSITE" id="PS50004">
    <property type="entry name" value="C2"/>
    <property type="match status" value="1"/>
</dbReference>
<dbReference type="SUPFAM" id="SSF49562">
    <property type="entry name" value="C2 domain (Calcium/lipid-binding domain, CaLB)"/>
    <property type="match status" value="1"/>
</dbReference>
<feature type="region of interest" description="Disordered" evidence="1">
    <location>
        <begin position="237"/>
        <end position="265"/>
    </location>
</feature>
<accession>A0A9P9WFN0</accession>
<dbReference type="PANTHER" id="PTHR47052:SF3">
    <property type="entry name" value="INGRESSION PROTEIN 1"/>
    <property type="match status" value="1"/>
</dbReference>
<comment type="caution">
    <text evidence="3">The sequence shown here is derived from an EMBL/GenBank/DDBJ whole genome shotgun (WGS) entry which is preliminary data.</text>
</comment>
<reference evidence="3" key="1">
    <citation type="submission" date="2021-03" db="EMBL/GenBank/DDBJ databases">
        <title>Revisited historic fungal species revealed as producer of novel bioactive compounds through whole genome sequencing and comparative genomics.</title>
        <authorList>
            <person name="Vignolle G.A."/>
            <person name="Hochenegger N."/>
            <person name="Mach R.L."/>
            <person name="Mach-Aigner A.R."/>
            <person name="Javad Rahimi M."/>
            <person name="Salim K.A."/>
            <person name="Chan C.M."/>
            <person name="Lim L.B.L."/>
            <person name="Cai F."/>
            <person name="Druzhinina I.S."/>
            <person name="U'Ren J.M."/>
            <person name="Derntl C."/>
        </authorList>
    </citation>
    <scope>NUCLEOTIDE SEQUENCE</scope>
    <source>
        <strain evidence="3">TUCIM 5799</strain>
    </source>
</reference>
<dbReference type="InterPro" id="IPR052981">
    <property type="entry name" value="Ingression_C2_domain"/>
</dbReference>
<evidence type="ECO:0000313" key="4">
    <source>
        <dbReference type="Proteomes" id="UP000829685"/>
    </source>
</evidence>
<dbReference type="EMBL" id="JAFIMR010000030">
    <property type="protein sequence ID" value="KAI1861070.1"/>
    <property type="molecule type" value="Genomic_DNA"/>
</dbReference>
<evidence type="ECO:0000313" key="3">
    <source>
        <dbReference type="EMBL" id="KAI1861070.1"/>
    </source>
</evidence>
<feature type="region of interest" description="Disordered" evidence="1">
    <location>
        <begin position="1"/>
        <end position="42"/>
    </location>
</feature>
<dbReference type="AlphaFoldDB" id="A0A9P9WFN0"/>
<dbReference type="PANTHER" id="PTHR47052">
    <property type="entry name" value="CONSERVED SERINE PROLINE-RICH PROTEIN (AFU_ORTHOLOGUE AFUA_2G01790)"/>
    <property type="match status" value="1"/>
</dbReference>
<protein>
    <recommendedName>
        <fullName evidence="2">C2 domain-containing protein</fullName>
    </recommendedName>
</protein>
<dbReference type="Proteomes" id="UP000829685">
    <property type="component" value="Unassembled WGS sequence"/>
</dbReference>
<feature type="region of interest" description="Disordered" evidence="1">
    <location>
        <begin position="116"/>
        <end position="160"/>
    </location>
</feature>
<evidence type="ECO:0000259" key="2">
    <source>
        <dbReference type="PROSITE" id="PS50004"/>
    </source>
</evidence>
<gene>
    <name evidence="3" type="ORF">JX265_009689</name>
</gene>
<dbReference type="Gene3D" id="2.60.40.150">
    <property type="entry name" value="C2 domain"/>
    <property type="match status" value="1"/>
</dbReference>
<feature type="compositionally biased region" description="Polar residues" evidence="1">
    <location>
        <begin position="592"/>
        <end position="615"/>
    </location>
</feature>
<dbReference type="Pfam" id="PF00168">
    <property type="entry name" value="C2"/>
    <property type="match status" value="1"/>
</dbReference>
<sequence length="803" mass="89596">MSSDRKVRFGEDTSHGGVKSRDSGVGSSNQSRNAGTDRSTEFEGQHLNIHALQEALMVANANVWSQKAKNVELDRALSNAHKAAREREAELRGLYDEIAALKAQLEDCKHTIDELRTAPKRSTQSKDSDGVMSGRVGPLPSRPSRSKSSREEPMKERLKERFNKDHEEILSRQNNEPAFRYVNVGGSSKKQYPETKTHSVPRRADHTVFIDGNPQPPSLNPASQISLPVEIVQQRASDRGLRTEQKRTLSSAVPPSITTSTPRDLTQTIDSDMSQANSAIGTLVLIIDRAENLLIRKTNVKRYPYVALEVGNEVRNAFTEMRGGRTIKWDQELRFTIYDLPNYYQLKLTIFNDDVTNEVIGETRINLRDIIVPGGGQNDSWRALGRYGSYAGEIKLEITYYDTRPKLKKAVAIQPSPVRTSPSSSTVLSAASKEFSRFLLTRELPEELRMAMKPERGTSVDCWTLNSSPELAGFITPLRVDSCPVIIPVSFRYPLHNALGPPPDPHPQPISPSKVITDEVVADLFNTYDMILGFYILLNGWIQIIVPEDFDYSYALSHRPSRFGGLYVSYIPSIRTPTAERSQGNPALPAVTSPQPSVSSARTTGQQTAFTSSSPARRPGFSQRGKTNVKIGSTVRLTIGDLRQRERIEGKIGVKTRMANGQHYLTIPTHMITEAIKLSKGPNFKSVIDREMAKVMFGEQELGAVVQTFDSDAESFPNGFMHDVSLVNVSNNSPLVSEVSTHGQLSWISEEEWHKIRFDTSKVFVLNDADIEAKTISIKDESHNIVDRWARHIQESTKNNLEG</sequence>
<feature type="compositionally biased region" description="Polar residues" evidence="1">
    <location>
        <begin position="25"/>
        <end position="37"/>
    </location>
</feature>
<dbReference type="SMART" id="SM00239">
    <property type="entry name" value="C2"/>
    <property type="match status" value="1"/>
</dbReference>
<feature type="compositionally biased region" description="Basic and acidic residues" evidence="1">
    <location>
        <begin position="148"/>
        <end position="160"/>
    </location>
</feature>
<feature type="compositionally biased region" description="Basic and acidic residues" evidence="1">
    <location>
        <begin position="237"/>
        <end position="247"/>
    </location>
</feature>
<dbReference type="InterPro" id="IPR035892">
    <property type="entry name" value="C2_domain_sf"/>
</dbReference>
<keyword evidence="4" id="KW-1185">Reference proteome</keyword>
<name>A0A9P9WFN0_9PEZI</name>
<feature type="domain" description="C2" evidence="2">
    <location>
        <begin position="261"/>
        <end position="382"/>
    </location>
</feature>
<dbReference type="InterPro" id="IPR000008">
    <property type="entry name" value="C2_dom"/>
</dbReference>